<evidence type="ECO:0000259" key="5">
    <source>
        <dbReference type="Pfam" id="PF08245"/>
    </source>
</evidence>
<organism evidence="6 7">
    <name type="scientific">Candidatus Kaiserbacteria bacterium CG10_big_fil_rev_8_21_14_0_10_44_10</name>
    <dbReference type="NCBI Taxonomy" id="1974606"/>
    <lineage>
        <taxon>Bacteria</taxon>
        <taxon>Candidatus Kaiseribacteriota</taxon>
    </lineage>
</organism>
<proteinExistence type="predicted"/>
<comment type="caution">
    <text evidence="6">The sequence shown here is derived from an EMBL/GenBank/DDBJ whole genome shotgun (WGS) entry which is preliminary data.</text>
</comment>
<evidence type="ECO:0000313" key="6">
    <source>
        <dbReference type="EMBL" id="PIR85767.1"/>
    </source>
</evidence>
<dbReference type="EMBL" id="PFBG01000028">
    <property type="protein sequence ID" value="PIR85767.1"/>
    <property type="molecule type" value="Genomic_DNA"/>
</dbReference>
<evidence type="ECO:0000313" key="7">
    <source>
        <dbReference type="Proteomes" id="UP000229612"/>
    </source>
</evidence>
<evidence type="ECO:0000259" key="4">
    <source>
        <dbReference type="Pfam" id="PF02875"/>
    </source>
</evidence>
<accession>A0A2H0UH86</accession>
<dbReference type="InterPro" id="IPR036615">
    <property type="entry name" value="Mur_ligase_C_dom_sf"/>
</dbReference>
<dbReference type="Proteomes" id="UP000229612">
    <property type="component" value="Unassembled WGS sequence"/>
</dbReference>
<dbReference type="Pfam" id="PF02875">
    <property type="entry name" value="Mur_ligase_C"/>
    <property type="match status" value="1"/>
</dbReference>
<dbReference type="Gene3D" id="3.40.1190.10">
    <property type="entry name" value="Mur-like, catalytic domain"/>
    <property type="match status" value="1"/>
</dbReference>
<dbReference type="InterPro" id="IPR036565">
    <property type="entry name" value="Mur-like_cat_sf"/>
</dbReference>
<dbReference type="InterPro" id="IPR051046">
    <property type="entry name" value="MurCDEF_CellWall_CoF430Synth"/>
</dbReference>
<gene>
    <name evidence="6" type="ORF">COU14_02605</name>
</gene>
<evidence type="ECO:0000256" key="1">
    <source>
        <dbReference type="ARBA" id="ARBA00022598"/>
    </source>
</evidence>
<dbReference type="GO" id="GO:0005524">
    <property type="term" value="F:ATP binding"/>
    <property type="evidence" value="ECO:0007669"/>
    <property type="project" value="UniProtKB-KW"/>
</dbReference>
<reference evidence="7" key="1">
    <citation type="submission" date="2017-09" db="EMBL/GenBank/DDBJ databases">
        <title>Depth-based differentiation of microbial function through sediment-hosted aquifers and enrichment of novel symbionts in the deep terrestrial subsurface.</title>
        <authorList>
            <person name="Probst A.J."/>
            <person name="Ladd B."/>
            <person name="Jarett J.K."/>
            <person name="Geller-Mcgrath D.E."/>
            <person name="Sieber C.M.K."/>
            <person name="Emerson J.B."/>
            <person name="Anantharaman K."/>
            <person name="Thomas B.C."/>
            <person name="Malmstrom R."/>
            <person name="Stieglmeier M."/>
            <person name="Klingl A."/>
            <person name="Woyke T."/>
            <person name="Ryan C.M."/>
            <person name="Banfield J.F."/>
        </authorList>
    </citation>
    <scope>NUCLEOTIDE SEQUENCE [LARGE SCALE GENOMIC DNA]</scope>
</reference>
<dbReference type="Pfam" id="PF08245">
    <property type="entry name" value="Mur_ligase_M"/>
    <property type="match status" value="1"/>
</dbReference>
<sequence length="345" mass="38047">MKSIFKSLIVTILTAEARLLLRRTKPKIVAITGSVGKTSTKDAIYHVLKNKVRTRKSEKSYNSDIGVPLSILGLDNAWQNPFHWFKNIIDGLLHALFPGNYPEVLVLEMGVDRPGDMKKLASWVKPDIVVLTRLPSVPVHVEYFSSPEAVIAEKRALVEALKDDGVLIYNHDDEAVKDVSEQTRQRSIGYSRYSESDFVVKGDEVIYKDGSPKGMGFTIHSNKESAKCTLLGAIGVAHTYNFSAAAAVASCFDISLNDSAVALQDFIPPPGRMRLIEGIKNTVIIDDTYNSSPVAVERSLSTLKEIKGFNRKVAVLGDMLELGRFSVGEHERVGIQAEECTDLLI</sequence>
<dbReference type="PANTHER" id="PTHR43024:SF1">
    <property type="entry name" value="UDP-N-ACETYLMURAMOYL-TRIPEPTIDE--D-ALANYL-D-ALANINE LIGASE"/>
    <property type="match status" value="1"/>
</dbReference>
<dbReference type="SUPFAM" id="SSF53623">
    <property type="entry name" value="MurD-like peptide ligases, catalytic domain"/>
    <property type="match status" value="1"/>
</dbReference>
<keyword evidence="1" id="KW-0436">Ligase</keyword>
<dbReference type="PANTHER" id="PTHR43024">
    <property type="entry name" value="UDP-N-ACETYLMURAMOYL-TRIPEPTIDE--D-ALANYL-D-ALANINE LIGASE"/>
    <property type="match status" value="1"/>
</dbReference>
<dbReference type="SUPFAM" id="SSF53244">
    <property type="entry name" value="MurD-like peptide ligases, peptide-binding domain"/>
    <property type="match status" value="1"/>
</dbReference>
<evidence type="ECO:0000256" key="3">
    <source>
        <dbReference type="ARBA" id="ARBA00022840"/>
    </source>
</evidence>
<dbReference type="Gene3D" id="3.90.190.20">
    <property type="entry name" value="Mur ligase, C-terminal domain"/>
    <property type="match status" value="1"/>
</dbReference>
<feature type="non-terminal residue" evidence="6">
    <location>
        <position position="345"/>
    </location>
</feature>
<evidence type="ECO:0008006" key="8">
    <source>
        <dbReference type="Google" id="ProtNLM"/>
    </source>
</evidence>
<keyword evidence="2" id="KW-0547">Nucleotide-binding</keyword>
<protein>
    <recommendedName>
        <fullName evidence="8">UDP-N-acetylmuramoyl-tripeptide--D-alanyl-D-alanine ligase</fullName>
    </recommendedName>
</protein>
<dbReference type="AlphaFoldDB" id="A0A2H0UH86"/>
<evidence type="ECO:0000256" key="2">
    <source>
        <dbReference type="ARBA" id="ARBA00022741"/>
    </source>
</evidence>
<dbReference type="InterPro" id="IPR013221">
    <property type="entry name" value="Mur_ligase_cen"/>
</dbReference>
<dbReference type="GO" id="GO:0016881">
    <property type="term" value="F:acid-amino acid ligase activity"/>
    <property type="evidence" value="ECO:0007669"/>
    <property type="project" value="InterPro"/>
</dbReference>
<name>A0A2H0UH86_9BACT</name>
<feature type="domain" description="Mur ligase central" evidence="5">
    <location>
        <begin position="31"/>
        <end position="249"/>
    </location>
</feature>
<keyword evidence="3" id="KW-0067">ATP-binding</keyword>
<dbReference type="InterPro" id="IPR004101">
    <property type="entry name" value="Mur_ligase_C"/>
</dbReference>
<feature type="domain" description="Mur ligase C-terminal" evidence="4">
    <location>
        <begin position="271"/>
        <end position="338"/>
    </location>
</feature>